<protein>
    <submittedName>
        <fullName evidence="1">Uncharacterized protein</fullName>
    </submittedName>
</protein>
<evidence type="ECO:0000313" key="2">
    <source>
        <dbReference type="Proteomes" id="UP001607303"/>
    </source>
</evidence>
<organism evidence="1 2">
    <name type="scientific">Vespula maculifrons</name>
    <name type="common">Eastern yellow jacket</name>
    <name type="synonym">Wasp</name>
    <dbReference type="NCBI Taxonomy" id="7453"/>
    <lineage>
        <taxon>Eukaryota</taxon>
        <taxon>Metazoa</taxon>
        <taxon>Ecdysozoa</taxon>
        <taxon>Arthropoda</taxon>
        <taxon>Hexapoda</taxon>
        <taxon>Insecta</taxon>
        <taxon>Pterygota</taxon>
        <taxon>Neoptera</taxon>
        <taxon>Endopterygota</taxon>
        <taxon>Hymenoptera</taxon>
        <taxon>Apocrita</taxon>
        <taxon>Aculeata</taxon>
        <taxon>Vespoidea</taxon>
        <taxon>Vespidae</taxon>
        <taxon>Vespinae</taxon>
        <taxon>Vespula</taxon>
    </lineage>
</organism>
<reference evidence="1 2" key="1">
    <citation type="journal article" date="2024" name="Ann. Entomol. Soc. Am.">
        <title>Genomic analyses of the southern and eastern yellowjacket wasps (Hymenoptera: Vespidae) reveal evolutionary signatures of social life.</title>
        <authorList>
            <person name="Catto M.A."/>
            <person name="Caine P.B."/>
            <person name="Orr S.E."/>
            <person name="Hunt B.G."/>
            <person name="Goodisman M.A.D."/>
        </authorList>
    </citation>
    <scope>NUCLEOTIDE SEQUENCE [LARGE SCALE GENOMIC DNA]</scope>
    <source>
        <strain evidence="1">232</strain>
        <tissue evidence="1">Head and thorax</tissue>
    </source>
</reference>
<proteinExistence type="predicted"/>
<dbReference type="Proteomes" id="UP001607303">
    <property type="component" value="Unassembled WGS sequence"/>
</dbReference>
<gene>
    <name evidence="1" type="ORF">V1477_010684</name>
</gene>
<comment type="caution">
    <text evidence="1">The sequence shown here is derived from an EMBL/GenBank/DDBJ whole genome shotgun (WGS) entry which is preliminary data.</text>
</comment>
<keyword evidence="2" id="KW-1185">Reference proteome</keyword>
<sequence>MICLIELKGADLPKRFALRNNIRNVFGKDVTTYDAVSNVMIFLRMRVEPVHYIWHHCRVQ</sequence>
<name>A0ABD2C2Q4_VESMC</name>
<dbReference type="AlphaFoldDB" id="A0ABD2C2Q4"/>
<dbReference type="EMBL" id="JAYRBN010000061">
    <property type="protein sequence ID" value="KAL2739295.1"/>
    <property type="molecule type" value="Genomic_DNA"/>
</dbReference>
<evidence type="ECO:0000313" key="1">
    <source>
        <dbReference type="EMBL" id="KAL2739295.1"/>
    </source>
</evidence>
<accession>A0ABD2C2Q4</accession>